<dbReference type="InterPro" id="IPR013324">
    <property type="entry name" value="RNA_pol_sigma_r3/r4-like"/>
</dbReference>
<dbReference type="CDD" id="cd06171">
    <property type="entry name" value="Sigma70_r4"/>
    <property type="match status" value="1"/>
</dbReference>
<dbReference type="InterPro" id="IPR036388">
    <property type="entry name" value="WH-like_DNA-bd_sf"/>
</dbReference>
<reference evidence="9" key="1">
    <citation type="submission" date="2017-09" db="EMBL/GenBank/DDBJ databases">
        <title>Depth-based differentiation of microbial function through sediment-hosted aquifers and enrichment of novel symbionts in the deep terrestrial subsurface.</title>
        <authorList>
            <person name="Probst A.J."/>
            <person name="Ladd B."/>
            <person name="Jarett J.K."/>
            <person name="Geller-Mcgrath D.E."/>
            <person name="Sieber C.M.K."/>
            <person name="Emerson J.B."/>
            <person name="Anantharaman K."/>
            <person name="Thomas B.C."/>
            <person name="Malmstrom R."/>
            <person name="Stieglmeier M."/>
            <person name="Klingl A."/>
            <person name="Woyke T."/>
            <person name="Ryan C.M."/>
            <person name="Banfield J.F."/>
        </authorList>
    </citation>
    <scope>NUCLEOTIDE SEQUENCE [LARGE SCALE GENOMIC DNA]</scope>
</reference>
<comment type="caution">
    <text evidence="8">The sequence shown here is derived from an EMBL/GenBank/DDBJ whole genome shotgun (WGS) entry which is preliminary data.</text>
</comment>
<evidence type="ECO:0000259" key="6">
    <source>
        <dbReference type="Pfam" id="PF04542"/>
    </source>
</evidence>
<dbReference type="NCBIfam" id="TIGR02937">
    <property type="entry name" value="sigma70-ECF"/>
    <property type="match status" value="1"/>
</dbReference>
<dbReference type="GO" id="GO:0006352">
    <property type="term" value="P:DNA-templated transcription initiation"/>
    <property type="evidence" value="ECO:0007669"/>
    <property type="project" value="InterPro"/>
</dbReference>
<evidence type="ECO:0000256" key="5">
    <source>
        <dbReference type="ARBA" id="ARBA00023163"/>
    </source>
</evidence>
<evidence type="ECO:0000259" key="7">
    <source>
        <dbReference type="Pfam" id="PF08281"/>
    </source>
</evidence>
<gene>
    <name evidence="8" type="ORF">COT62_01225</name>
</gene>
<organism evidence="8 9">
    <name type="scientific">Candidatus Roizmanbacteria bacterium CG09_land_8_20_14_0_10_41_9</name>
    <dbReference type="NCBI Taxonomy" id="1974850"/>
    <lineage>
        <taxon>Bacteria</taxon>
        <taxon>Candidatus Roizmaniibacteriota</taxon>
    </lineage>
</organism>
<feature type="domain" description="RNA polymerase sigma factor 70 region 4 type 2" evidence="7">
    <location>
        <begin position="214"/>
        <end position="265"/>
    </location>
</feature>
<dbReference type="SUPFAM" id="SSF88946">
    <property type="entry name" value="Sigma2 domain of RNA polymerase sigma factors"/>
    <property type="match status" value="1"/>
</dbReference>
<dbReference type="Gene3D" id="1.10.10.10">
    <property type="entry name" value="Winged helix-like DNA-binding domain superfamily/Winged helix DNA-binding domain"/>
    <property type="match status" value="1"/>
</dbReference>
<dbReference type="InterPro" id="IPR014284">
    <property type="entry name" value="RNA_pol_sigma-70_dom"/>
</dbReference>
<dbReference type="InterPro" id="IPR007627">
    <property type="entry name" value="RNA_pol_sigma70_r2"/>
</dbReference>
<dbReference type="InterPro" id="IPR013249">
    <property type="entry name" value="RNA_pol_sigma70_r4_t2"/>
</dbReference>
<evidence type="ECO:0000313" key="8">
    <source>
        <dbReference type="EMBL" id="PIS15907.1"/>
    </source>
</evidence>
<evidence type="ECO:0000256" key="4">
    <source>
        <dbReference type="ARBA" id="ARBA00023125"/>
    </source>
</evidence>
<dbReference type="AlphaFoldDB" id="A0A2H0WTF9"/>
<dbReference type="GO" id="GO:0016987">
    <property type="term" value="F:sigma factor activity"/>
    <property type="evidence" value="ECO:0007669"/>
    <property type="project" value="UniProtKB-KW"/>
</dbReference>
<dbReference type="Proteomes" id="UP000231198">
    <property type="component" value="Unassembled WGS sequence"/>
</dbReference>
<dbReference type="PANTHER" id="PTHR43133:SF58">
    <property type="entry name" value="ECF RNA POLYMERASE SIGMA FACTOR SIGD"/>
    <property type="match status" value="1"/>
</dbReference>
<evidence type="ECO:0000313" key="9">
    <source>
        <dbReference type="Proteomes" id="UP000231198"/>
    </source>
</evidence>
<sequence>MSVERPRVPSAEGSPKEVTLHVSLSNTAEGPIQINVPQTLFERIAGKLEERGIEPKYVAAGAVVFVAAASAGVAAKKIIDHQRKPPIQEPPVSVLTEAQKGEYERMYKDSYPTLRNFIRNRLPGSNQDVEDLTQTVLKNACEHFPPDYTFPELPNPHSPWLYRIAANLIKNRLRDASRKTEHEADIDVGEILYKMEDPTPDMDTMVTSHEEAVELQKAVASLKDPYALVIWLKVALEWSNEEIAHTLETTESAIKSTYHRALQSLRKKYLKSSANPKD</sequence>
<dbReference type="InterPro" id="IPR039425">
    <property type="entry name" value="RNA_pol_sigma-70-like"/>
</dbReference>
<accession>A0A2H0WTF9</accession>
<dbReference type="GO" id="GO:0003677">
    <property type="term" value="F:DNA binding"/>
    <property type="evidence" value="ECO:0007669"/>
    <property type="project" value="UniProtKB-KW"/>
</dbReference>
<dbReference type="InterPro" id="IPR013325">
    <property type="entry name" value="RNA_pol_sigma_r2"/>
</dbReference>
<name>A0A2H0WTF9_9BACT</name>
<evidence type="ECO:0000256" key="2">
    <source>
        <dbReference type="ARBA" id="ARBA00023015"/>
    </source>
</evidence>
<comment type="similarity">
    <text evidence="1">Belongs to the sigma-70 factor family. ECF subfamily.</text>
</comment>
<keyword evidence="5" id="KW-0804">Transcription</keyword>
<feature type="domain" description="RNA polymerase sigma-70 region 2" evidence="6">
    <location>
        <begin position="106"/>
        <end position="178"/>
    </location>
</feature>
<evidence type="ECO:0000256" key="3">
    <source>
        <dbReference type="ARBA" id="ARBA00023082"/>
    </source>
</evidence>
<dbReference type="PANTHER" id="PTHR43133">
    <property type="entry name" value="RNA POLYMERASE ECF-TYPE SIGMA FACTO"/>
    <property type="match status" value="1"/>
</dbReference>
<dbReference type="EMBL" id="PEZG01000026">
    <property type="protein sequence ID" value="PIS15907.1"/>
    <property type="molecule type" value="Genomic_DNA"/>
</dbReference>
<dbReference type="Pfam" id="PF04542">
    <property type="entry name" value="Sigma70_r2"/>
    <property type="match status" value="1"/>
</dbReference>
<protein>
    <recommendedName>
        <fullName evidence="10">RNA polymerase sigma factor 70 region 4 type 2 domain-containing protein</fullName>
    </recommendedName>
</protein>
<keyword evidence="4" id="KW-0238">DNA-binding</keyword>
<evidence type="ECO:0000256" key="1">
    <source>
        <dbReference type="ARBA" id="ARBA00010641"/>
    </source>
</evidence>
<keyword evidence="3" id="KW-0731">Sigma factor</keyword>
<evidence type="ECO:0008006" key="10">
    <source>
        <dbReference type="Google" id="ProtNLM"/>
    </source>
</evidence>
<keyword evidence="2" id="KW-0805">Transcription regulation</keyword>
<dbReference type="Gene3D" id="1.10.1740.10">
    <property type="match status" value="1"/>
</dbReference>
<proteinExistence type="inferred from homology"/>
<dbReference type="Pfam" id="PF08281">
    <property type="entry name" value="Sigma70_r4_2"/>
    <property type="match status" value="1"/>
</dbReference>
<dbReference type="SUPFAM" id="SSF88659">
    <property type="entry name" value="Sigma3 and sigma4 domains of RNA polymerase sigma factors"/>
    <property type="match status" value="1"/>
</dbReference>